<dbReference type="OrthoDB" id="4979632at2"/>
<sequence>MMISPETYYDHNLKGKSASEILSKIRGLKNEIGRLKNLMESPGYNQIIHYYPSYETQLWCNRLYLEKAKQALADMGEKYKPSKQEQKVEAFDASVRFIEKIVFSIGGYFGGYEERTLAFQGDNVSMTVRPSLYALEDHFEVVNVPHSKNEFLDTLTSLHIGEWKASYDNPYVSDGTQWKLEIYFSNGHKKVKKVGSNAYPYNFNALCDLIGIQDDTEGGEE</sequence>
<evidence type="ECO:0000313" key="2">
    <source>
        <dbReference type="Proteomes" id="UP000288812"/>
    </source>
</evidence>
<dbReference type="Proteomes" id="UP000288812">
    <property type="component" value="Unassembled WGS sequence"/>
</dbReference>
<accession>A0A437SAH5</accession>
<name>A0A437SAH5_9FIRM</name>
<dbReference type="AlphaFoldDB" id="A0A437SAH5"/>
<dbReference type="EMBL" id="RLIH01000001">
    <property type="protein sequence ID" value="RVU55861.1"/>
    <property type="molecule type" value="Genomic_DNA"/>
</dbReference>
<keyword evidence="2" id="KW-1185">Reference proteome</keyword>
<organism evidence="1 2">
    <name type="scientific">Anaerosphaera multitolerans</name>
    <dbReference type="NCBI Taxonomy" id="2487351"/>
    <lineage>
        <taxon>Bacteria</taxon>
        <taxon>Bacillati</taxon>
        <taxon>Bacillota</taxon>
        <taxon>Tissierellia</taxon>
        <taxon>Tissierellales</taxon>
        <taxon>Peptoniphilaceae</taxon>
        <taxon>Anaerosphaera</taxon>
    </lineage>
</organism>
<reference evidence="1 2" key="1">
    <citation type="submission" date="2018-11" db="EMBL/GenBank/DDBJ databases">
        <title>Genome sequencing and assembly of Anaerosphaera sp. nov., GS7-6-2.</title>
        <authorList>
            <person name="Rettenmaier R."/>
            <person name="Liebl W."/>
            <person name="Zverlov V."/>
        </authorList>
    </citation>
    <scope>NUCLEOTIDE SEQUENCE [LARGE SCALE GENOMIC DNA]</scope>
    <source>
        <strain evidence="1 2">GS7-6-2</strain>
    </source>
</reference>
<comment type="caution">
    <text evidence="1">The sequence shown here is derived from an EMBL/GenBank/DDBJ whole genome shotgun (WGS) entry which is preliminary data.</text>
</comment>
<proteinExistence type="predicted"/>
<gene>
    <name evidence="1" type="ORF">EF514_01220</name>
</gene>
<evidence type="ECO:0000313" key="1">
    <source>
        <dbReference type="EMBL" id="RVU55861.1"/>
    </source>
</evidence>
<protein>
    <submittedName>
        <fullName evidence="1">Uncharacterized protein</fullName>
    </submittedName>
</protein>